<evidence type="ECO:0000313" key="6">
    <source>
        <dbReference type="Proteomes" id="UP001152797"/>
    </source>
</evidence>
<sequence length="704" mass="77496">MLFRQQLARNVANAEQAYNAETQQMVQAWAAEVKEKFMAECEAASHRRELSFTMLVVLPDHLTRRRVDHDLLMAQLRGIVAELGFEDGTLTGFQKEAILQADEFGNLQNLHRAKMTGHWAGNATSRSSDRANGGTWAHCPICHENGPAVVLVPCGHVVCRECHRCQQLHQCPMCREVTTSVTRGLFVQAASPPPEAAPQPDPFDDPWASTWRSPALTPDLEMAFAQKLARNVNAYGAETQQLMQEAVATIKNDFMQCCENASNAGKCSFSRNFCVEAKVENRQDYSCEKMRDLLKEGLADLGLQRCDCEVHPSGLDSYVFQMSATWTADAETSRKGESINPCSGGTRVTCPICHEHRPAVALVPCGHVVCRDCHRSKQLRQCPMCRKVITSATQGLFMDCHLKARGWGADAYAVHANSLPIAAALILGVDGLASTTTFCEAACHDAIVQGTRSAKYFAAPAGNATATVGGRPIPSFGNATKPTDLAAAEPLISSTCGWKAPYACGCADDDNDIATMRRILWNQTALELLNAGLSQPKYEKHSNYTFLQVHEAGFEELRRRIHDVETKIGDTYTGPRGCGIYVLSDWQIAAMKRTNVNGWNTLAFPTDDFVSNLTKIGNESEANGLSNELQRFFNILKITVGFLVPSSVNKVTFGDWKCNVVGFHQDSERSNRSNISDFEDADRSQPSLDVADCWNIGKQDLKMK</sequence>
<dbReference type="Gene3D" id="3.30.40.10">
    <property type="entry name" value="Zinc/RING finger domain, C3HC4 (zinc finger)"/>
    <property type="match status" value="2"/>
</dbReference>
<name>A0A9P1G224_9DINO</name>
<gene>
    <name evidence="3" type="ORF">C1SCF055_LOCUS21646</name>
</gene>
<protein>
    <submittedName>
        <fullName evidence="5">ERAD-associated E3 ubiquitin-protein ligase DOA10</fullName>
    </submittedName>
</protein>
<reference evidence="4" key="2">
    <citation type="submission" date="2024-04" db="EMBL/GenBank/DDBJ databases">
        <authorList>
            <person name="Chen Y."/>
            <person name="Shah S."/>
            <person name="Dougan E. K."/>
            <person name="Thang M."/>
            <person name="Chan C."/>
        </authorList>
    </citation>
    <scope>NUCLEOTIDE SEQUENCE [LARGE SCALE GENOMIC DNA]</scope>
</reference>
<evidence type="ECO:0000259" key="2">
    <source>
        <dbReference type="PROSITE" id="PS50089"/>
    </source>
</evidence>
<dbReference type="InterPro" id="IPR001841">
    <property type="entry name" value="Znf_RING"/>
</dbReference>
<dbReference type="EMBL" id="CAMXCT030002025">
    <property type="protein sequence ID" value="CAL4782357.1"/>
    <property type="molecule type" value="Genomic_DNA"/>
</dbReference>
<evidence type="ECO:0000313" key="4">
    <source>
        <dbReference type="EMBL" id="CAL1148420.1"/>
    </source>
</evidence>
<organism evidence="3">
    <name type="scientific">Cladocopium goreaui</name>
    <dbReference type="NCBI Taxonomy" id="2562237"/>
    <lineage>
        <taxon>Eukaryota</taxon>
        <taxon>Sar</taxon>
        <taxon>Alveolata</taxon>
        <taxon>Dinophyceae</taxon>
        <taxon>Suessiales</taxon>
        <taxon>Symbiodiniaceae</taxon>
        <taxon>Cladocopium</taxon>
    </lineage>
</organism>
<dbReference type="EMBL" id="CAMXCT010002025">
    <property type="protein sequence ID" value="CAI3995045.1"/>
    <property type="molecule type" value="Genomic_DNA"/>
</dbReference>
<reference evidence="3" key="1">
    <citation type="submission" date="2022-10" db="EMBL/GenBank/DDBJ databases">
        <authorList>
            <person name="Chen Y."/>
            <person name="Dougan E. K."/>
            <person name="Chan C."/>
            <person name="Rhodes N."/>
            <person name="Thang M."/>
        </authorList>
    </citation>
    <scope>NUCLEOTIDE SEQUENCE</scope>
</reference>
<dbReference type="InterPro" id="IPR051728">
    <property type="entry name" value="RING-FYVE_E3_ubiquitin-ligase"/>
</dbReference>
<dbReference type="GO" id="GO:0008270">
    <property type="term" value="F:zinc ion binding"/>
    <property type="evidence" value="ECO:0007669"/>
    <property type="project" value="UniProtKB-KW"/>
</dbReference>
<dbReference type="PANTHER" id="PTHR14879:SF5">
    <property type="entry name" value="RING-TYPE DOMAIN-CONTAINING PROTEIN"/>
    <property type="match status" value="1"/>
</dbReference>
<dbReference type="InterPro" id="IPR013083">
    <property type="entry name" value="Znf_RING/FYVE/PHD"/>
</dbReference>
<dbReference type="EMBL" id="CAMXCT020002025">
    <property type="protein sequence ID" value="CAL1148420.1"/>
    <property type="molecule type" value="Genomic_DNA"/>
</dbReference>
<comment type="caution">
    <text evidence="3">The sequence shown here is derived from an EMBL/GenBank/DDBJ whole genome shotgun (WGS) entry which is preliminary data.</text>
</comment>
<dbReference type="Proteomes" id="UP001152797">
    <property type="component" value="Unassembled WGS sequence"/>
</dbReference>
<evidence type="ECO:0000256" key="1">
    <source>
        <dbReference type="PROSITE-ProRule" id="PRU00175"/>
    </source>
</evidence>
<keyword evidence="1" id="KW-0863">Zinc-finger</keyword>
<dbReference type="AlphaFoldDB" id="A0A9P1G224"/>
<dbReference type="SMART" id="SM00184">
    <property type="entry name" value="RING"/>
    <property type="match status" value="2"/>
</dbReference>
<evidence type="ECO:0000313" key="5">
    <source>
        <dbReference type="EMBL" id="CAL4782357.1"/>
    </source>
</evidence>
<dbReference type="Pfam" id="PF13920">
    <property type="entry name" value="zf-C3HC4_3"/>
    <property type="match status" value="2"/>
</dbReference>
<dbReference type="CDD" id="cd16449">
    <property type="entry name" value="RING-HC"/>
    <property type="match status" value="2"/>
</dbReference>
<keyword evidence="1" id="KW-0862">Zinc</keyword>
<dbReference type="PROSITE" id="PS50089">
    <property type="entry name" value="ZF_RING_2"/>
    <property type="match status" value="2"/>
</dbReference>
<feature type="domain" description="RING-type" evidence="2">
    <location>
        <begin position="350"/>
        <end position="386"/>
    </location>
</feature>
<dbReference type="SUPFAM" id="SSF57850">
    <property type="entry name" value="RING/U-box"/>
    <property type="match status" value="2"/>
</dbReference>
<keyword evidence="6" id="KW-1185">Reference proteome</keyword>
<proteinExistence type="predicted"/>
<evidence type="ECO:0000313" key="3">
    <source>
        <dbReference type="EMBL" id="CAI3995045.1"/>
    </source>
</evidence>
<accession>A0A9P1G224</accession>
<feature type="domain" description="RING-type" evidence="2">
    <location>
        <begin position="139"/>
        <end position="175"/>
    </location>
</feature>
<keyword evidence="1" id="KW-0479">Metal-binding</keyword>
<dbReference type="PANTHER" id="PTHR14879">
    <property type="entry name" value="CASPASE REGULATOR, RING FINGER DOMAIN-CONTAINING"/>
    <property type="match status" value="1"/>
</dbReference>